<protein>
    <submittedName>
        <fullName evidence="1">Uncharacterized protein</fullName>
    </submittedName>
</protein>
<gene>
    <name evidence="1" type="primary">Cnig_chr_X.g24187</name>
    <name evidence="1" type="ORF">B9Z55_024187</name>
</gene>
<organism evidence="1 2">
    <name type="scientific">Caenorhabditis nigoni</name>
    <dbReference type="NCBI Taxonomy" id="1611254"/>
    <lineage>
        <taxon>Eukaryota</taxon>
        <taxon>Metazoa</taxon>
        <taxon>Ecdysozoa</taxon>
        <taxon>Nematoda</taxon>
        <taxon>Chromadorea</taxon>
        <taxon>Rhabditida</taxon>
        <taxon>Rhabditina</taxon>
        <taxon>Rhabditomorpha</taxon>
        <taxon>Rhabditoidea</taxon>
        <taxon>Rhabditidae</taxon>
        <taxon>Peloderinae</taxon>
        <taxon>Caenorhabditis</taxon>
    </lineage>
</organism>
<sequence length="107" mass="12113">MNTNALLTFNKKLDKTLKREKKQDDARKKKKFATTAVGETKICCPHAFLPFFPSRNDELVHSCVLSMHFFSSGKRLLGGEKEKTYEAKILCMKYGSLLSANVQLSNP</sequence>
<keyword evidence="2" id="KW-1185">Reference proteome</keyword>
<name>A0A2G5SSW2_9PELO</name>
<dbReference type="EMBL" id="PDUG01000006">
    <property type="protein sequence ID" value="PIC18214.1"/>
    <property type="molecule type" value="Genomic_DNA"/>
</dbReference>
<accession>A0A2G5SSW2</accession>
<reference evidence="2" key="1">
    <citation type="submission" date="2017-10" db="EMBL/GenBank/DDBJ databases">
        <title>Rapid genome shrinkage in a self-fertile nematode reveals novel sperm competition proteins.</title>
        <authorList>
            <person name="Yin D."/>
            <person name="Schwarz E.M."/>
            <person name="Thomas C.G."/>
            <person name="Felde R.L."/>
            <person name="Korf I.F."/>
            <person name="Cutter A.D."/>
            <person name="Schartner C.M."/>
            <person name="Ralston E.J."/>
            <person name="Meyer B.J."/>
            <person name="Haag E.S."/>
        </authorList>
    </citation>
    <scope>NUCLEOTIDE SEQUENCE [LARGE SCALE GENOMIC DNA]</scope>
    <source>
        <strain evidence="2">JU1422</strain>
    </source>
</reference>
<comment type="caution">
    <text evidence="1">The sequence shown here is derived from an EMBL/GenBank/DDBJ whole genome shotgun (WGS) entry which is preliminary data.</text>
</comment>
<proteinExistence type="predicted"/>
<dbReference type="AlphaFoldDB" id="A0A2G5SSW2"/>
<evidence type="ECO:0000313" key="2">
    <source>
        <dbReference type="Proteomes" id="UP000230233"/>
    </source>
</evidence>
<evidence type="ECO:0000313" key="1">
    <source>
        <dbReference type="EMBL" id="PIC18214.1"/>
    </source>
</evidence>
<dbReference type="Proteomes" id="UP000230233">
    <property type="component" value="Chromosome X"/>
</dbReference>